<evidence type="ECO:0000313" key="2">
    <source>
        <dbReference type="Proteomes" id="UP000789572"/>
    </source>
</evidence>
<name>A0A9N9E9V6_9GLOM</name>
<organism evidence="1 2">
    <name type="scientific">Paraglomus occultum</name>
    <dbReference type="NCBI Taxonomy" id="144539"/>
    <lineage>
        <taxon>Eukaryota</taxon>
        <taxon>Fungi</taxon>
        <taxon>Fungi incertae sedis</taxon>
        <taxon>Mucoromycota</taxon>
        <taxon>Glomeromycotina</taxon>
        <taxon>Glomeromycetes</taxon>
        <taxon>Paraglomerales</taxon>
        <taxon>Paraglomeraceae</taxon>
        <taxon>Paraglomus</taxon>
    </lineage>
</organism>
<dbReference type="EMBL" id="CAJVPJ010006636">
    <property type="protein sequence ID" value="CAG8670093.1"/>
    <property type="molecule type" value="Genomic_DNA"/>
</dbReference>
<feature type="non-terminal residue" evidence="1">
    <location>
        <position position="1"/>
    </location>
</feature>
<dbReference type="AlphaFoldDB" id="A0A9N9E9V6"/>
<accession>A0A9N9E9V6</accession>
<feature type="non-terminal residue" evidence="1">
    <location>
        <position position="98"/>
    </location>
</feature>
<proteinExistence type="predicted"/>
<keyword evidence="2" id="KW-1185">Reference proteome</keyword>
<comment type="caution">
    <text evidence="1">The sequence shown here is derived from an EMBL/GenBank/DDBJ whole genome shotgun (WGS) entry which is preliminary data.</text>
</comment>
<protein>
    <submittedName>
        <fullName evidence="1">7967_t:CDS:1</fullName>
    </submittedName>
</protein>
<gene>
    <name evidence="1" type="ORF">POCULU_LOCUS10921</name>
</gene>
<sequence length="98" mass="11491">KNSIVWKVTRGPRIVEYRTGILENITESNDLKYRSKMTRISHDVADDNHKLVEYLGEPPKPLKNRRKAPKTSIHMGEWRLWTGMSSDVVVEKQKRNMT</sequence>
<evidence type="ECO:0000313" key="1">
    <source>
        <dbReference type="EMBL" id="CAG8670093.1"/>
    </source>
</evidence>
<dbReference type="Proteomes" id="UP000789572">
    <property type="component" value="Unassembled WGS sequence"/>
</dbReference>
<reference evidence="1" key="1">
    <citation type="submission" date="2021-06" db="EMBL/GenBank/DDBJ databases">
        <authorList>
            <person name="Kallberg Y."/>
            <person name="Tangrot J."/>
            <person name="Rosling A."/>
        </authorList>
    </citation>
    <scope>NUCLEOTIDE SEQUENCE</scope>
    <source>
        <strain evidence="1">IA702</strain>
    </source>
</reference>